<dbReference type="PANTHER" id="PTHR23155:SF1152">
    <property type="entry name" value="AAA+ ATPASE DOMAIN-CONTAINING PROTEIN"/>
    <property type="match status" value="1"/>
</dbReference>
<evidence type="ECO:0000259" key="13">
    <source>
        <dbReference type="Pfam" id="PF23559"/>
    </source>
</evidence>
<feature type="compositionally biased region" description="Polar residues" evidence="11">
    <location>
        <begin position="106"/>
        <end position="115"/>
    </location>
</feature>
<dbReference type="InterPro" id="IPR058922">
    <property type="entry name" value="WHD_DRP"/>
</dbReference>
<dbReference type="AlphaFoldDB" id="A0ABD1TR81"/>
<keyword evidence="5" id="KW-0433">Leucine-rich repeat</keyword>
<dbReference type="InterPro" id="IPR042197">
    <property type="entry name" value="Apaf_helical"/>
</dbReference>
<keyword evidence="15" id="KW-1185">Reference proteome</keyword>
<keyword evidence="8" id="KW-0547">Nucleotide-binding</keyword>
<evidence type="ECO:0000313" key="14">
    <source>
        <dbReference type="EMBL" id="KAL2515248.1"/>
    </source>
</evidence>
<dbReference type="FunFam" id="3.40.50.300:FF:001091">
    <property type="entry name" value="Probable disease resistance protein At1g61300"/>
    <property type="match status" value="1"/>
</dbReference>
<dbReference type="Proteomes" id="UP001604277">
    <property type="component" value="Unassembled WGS sequence"/>
</dbReference>
<dbReference type="InterPro" id="IPR036388">
    <property type="entry name" value="WH-like_DNA-bd_sf"/>
</dbReference>
<evidence type="ECO:0000256" key="11">
    <source>
        <dbReference type="SAM" id="MobiDB-lite"/>
    </source>
</evidence>
<dbReference type="InterPro" id="IPR038005">
    <property type="entry name" value="RX-like_CC"/>
</dbReference>
<dbReference type="Gene3D" id="3.40.50.300">
    <property type="entry name" value="P-loop containing nucleotide triphosphate hydrolases"/>
    <property type="match status" value="1"/>
</dbReference>
<feature type="compositionally biased region" description="Polar residues" evidence="11">
    <location>
        <begin position="879"/>
        <end position="894"/>
    </location>
</feature>
<evidence type="ECO:0000256" key="3">
    <source>
        <dbReference type="ARBA" id="ARBA00008894"/>
    </source>
</evidence>
<feature type="region of interest" description="Disordered" evidence="11">
    <location>
        <begin position="100"/>
        <end position="133"/>
    </location>
</feature>
<dbReference type="PRINTS" id="PR00364">
    <property type="entry name" value="DISEASERSIST"/>
</dbReference>
<evidence type="ECO:0000256" key="4">
    <source>
        <dbReference type="ARBA" id="ARBA00022490"/>
    </source>
</evidence>
<keyword evidence="7" id="KW-0677">Repeat</keyword>
<keyword evidence="9" id="KW-0611">Plant defense</keyword>
<dbReference type="InterPro" id="IPR044974">
    <property type="entry name" value="Disease_R_plants"/>
</dbReference>
<dbReference type="FunFam" id="1.10.10.10:FF:000322">
    <property type="entry name" value="Probable disease resistance protein At1g63360"/>
    <property type="match status" value="1"/>
</dbReference>
<dbReference type="Pfam" id="PF00931">
    <property type="entry name" value="NB-ARC"/>
    <property type="match status" value="1"/>
</dbReference>
<dbReference type="Pfam" id="PF23559">
    <property type="entry name" value="WHD_DRP"/>
    <property type="match status" value="1"/>
</dbReference>
<protein>
    <submittedName>
        <fullName evidence="14">Disease resistance RPP8-like protein 3</fullName>
    </submittedName>
</protein>
<organism evidence="14 15">
    <name type="scientific">Forsythia ovata</name>
    <dbReference type="NCBI Taxonomy" id="205694"/>
    <lineage>
        <taxon>Eukaryota</taxon>
        <taxon>Viridiplantae</taxon>
        <taxon>Streptophyta</taxon>
        <taxon>Embryophyta</taxon>
        <taxon>Tracheophyta</taxon>
        <taxon>Spermatophyta</taxon>
        <taxon>Magnoliopsida</taxon>
        <taxon>eudicotyledons</taxon>
        <taxon>Gunneridae</taxon>
        <taxon>Pentapetalae</taxon>
        <taxon>asterids</taxon>
        <taxon>lamiids</taxon>
        <taxon>Lamiales</taxon>
        <taxon>Oleaceae</taxon>
        <taxon>Forsythieae</taxon>
        <taxon>Forsythia</taxon>
    </lineage>
</organism>
<dbReference type="GO" id="GO:0005737">
    <property type="term" value="C:cytoplasm"/>
    <property type="evidence" value="ECO:0007669"/>
    <property type="project" value="UniProtKB-SubCell"/>
</dbReference>
<dbReference type="GO" id="GO:0051607">
    <property type="term" value="P:defense response to virus"/>
    <property type="evidence" value="ECO:0007669"/>
    <property type="project" value="UniProtKB-ARBA"/>
</dbReference>
<dbReference type="InterPro" id="IPR002182">
    <property type="entry name" value="NB-ARC"/>
</dbReference>
<feature type="domain" description="NB-ARC" evidence="12">
    <location>
        <begin position="135"/>
        <end position="305"/>
    </location>
</feature>
<evidence type="ECO:0000313" key="15">
    <source>
        <dbReference type="Proteomes" id="UP001604277"/>
    </source>
</evidence>
<keyword evidence="10" id="KW-0067">ATP-binding</keyword>
<dbReference type="GO" id="GO:0005524">
    <property type="term" value="F:ATP binding"/>
    <property type="evidence" value="ECO:0007669"/>
    <property type="project" value="UniProtKB-KW"/>
</dbReference>
<comment type="function">
    <text evidence="1">Confers resistance to late blight (Phytophthora infestans) races carrying the avirulence gene Avr1. Resistance proteins guard the plant against pathogens that contain an appropriate avirulence protein via an indirect interaction with this avirulence protein. That triggers a defense system including the hypersensitive response, which restricts the pathogen growth.</text>
</comment>
<dbReference type="CDD" id="cd14798">
    <property type="entry name" value="RX-CC_like"/>
    <property type="match status" value="1"/>
</dbReference>
<dbReference type="GO" id="GO:0009626">
    <property type="term" value="P:plant-type hypersensitive response"/>
    <property type="evidence" value="ECO:0007669"/>
    <property type="project" value="UniProtKB-KW"/>
</dbReference>
<evidence type="ECO:0000256" key="5">
    <source>
        <dbReference type="ARBA" id="ARBA00022614"/>
    </source>
</evidence>
<dbReference type="EMBL" id="JBFOLJ010000008">
    <property type="protein sequence ID" value="KAL2515248.1"/>
    <property type="molecule type" value="Genomic_DNA"/>
</dbReference>
<evidence type="ECO:0000256" key="7">
    <source>
        <dbReference type="ARBA" id="ARBA00022737"/>
    </source>
</evidence>
<dbReference type="PANTHER" id="PTHR23155">
    <property type="entry name" value="DISEASE RESISTANCE PROTEIN RP"/>
    <property type="match status" value="1"/>
</dbReference>
<keyword evidence="6" id="KW-0381">Hypersensitive response</keyword>
<reference evidence="15" key="1">
    <citation type="submission" date="2024-07" db="EMBL/GenBank/DDBJ databases">
        <title>Two chromosome-level genome assemblies of Korean endemic species Abeliophyllum distichum and Forsythia ovata (Oleaceae).</title>
        <authorList>
            <person name="Jang H."/>
        </authorList>
    </citation>
    <scope>NUCLEOTIDE SEQUENCE [LARGE SCALE GENOMIC DNA]</scope>
</reference>
<comment type="similarity">
    <text evidence="3">Belongs to the disease resistance NB-LRR family.</text>
</comment>
<keyword evidence="4" id="KW-0963">Cytoplasm</keyword>
<dbReference type="Gene3D" id="1.10.10.10">
    <property type="entry name" value="Winged helix-like DNA-binding domain superfamily/Winged helix DNA-binding domain"/>
    <property type="match status" value="1"/>
</dbReference>
<evidence type="ECO:0000256" key="6">
    <source>
        <dbReference type="ARBA" id="ARBA00022667"/>
    </source>
</evidence>
<comment type="subcellular location">
    <subcellularLocation>
        <location evidence="2">Cytoplasm</location>
    </subcellularLocation>
</comment>
<evidence type="ECO:0000256" key="10">
    <source>
        <dbReference type="ARBA" id="ARBA00022840"/>
    </source>
</evidence>
<dbReference type="Gene3D" id="3.80.10.10">
    <property type="entry name" value="Ribonuclease Inhibitor"/>
    <property type="match status" value="1"/>
</dbReference>
<evidence type="ECO:0000256" key="1">
    <source>
        <dbReference type="ARBA" id="ARBA00002074"/>
    </source>
</evidence>
<evidence type="ECO:0000256" key="2">
    <source>
        <dbReference type="ARBA" id="ARBA00004496"/>
    </source>
</evidence>
<proteinExistence type="inferred from homology"/>
<dbReference type="InterPro" id="IPR027417">
    <property type="entry name" value="P-loop_NTPase"/>
</dbReference>
<dbReference type="InterPro" id="IPR032675">
    <property type="entry name" value="LRR_dom_sf"/>
</dbReference>
<dbReference type="Gene3D" id="1.10.8.430">
    <property type="entry name" value="Helical domain of apoptotic protease-activating factors"/>
    <property type="match status" value="1"/>
</dbReference>
<gene>
    <name evidence="14" type="ORF">Fot_29219</name>
</gene>
<dbReference type="SUPFAM" id="SSF52058">
    <property type="entry name" value="L domain-like"/>
    <property type="match status" value="1"/>
</dbReference>
<feature type="domain" description="Disease resistance protein winged helix" evidence="13">
    <location>
        <begin position="388"/>
        <end position="458"/>
    </location>
</feature>
<feature type="region of interest" description="Disordered" evidence="11">
    <location>
        <begin position="872"/>
        <end position="894"/>
    </location>
</feature>
<sequence>MLLLILDEKQQIESLLQKLCFLQDFLDHSPQKSSETIDFLESQIRDAAYEAEDIIESHITDRVHEQIASKRSDSFTPFFHKLKEVIEEIDSIKKRVDEVKDENDVQDLQTRTEPSPDSLKQPASSSGKSSMVGLDDDIKKIKDQLTGGSSNLETLSVVGMGGIGKTTLTRKVYDDEFSVYHFYIRAWVTVSQDYNERGLLLGLLDSLKILTDEMRENSFGQLAEHLYKNLKGMRYLIVLDDLWDTKVWDDVKPLFPNDRNGSRIMVTTRLENVAGYENSCSPHHMRFLNEGESWNLFCENVFGKDGCPTELKQIGRKIVQNCQGLPLAIVVIAGLLSKATKTQHYWTYIGENLSSVIASNDDNCSKILSLSYKHLPHHLKGCFLYIGIFPEDSNISVSKLVKLWVAERLLKPVRSKSLEDVAREYLLELVDRNLILVHKKSSIGKIKTCRIHDLLRDFCVREAQREKFFHVNNMGLCGISEGTKVRRLSIHSHRKLNDLDNCLQNMHLRSVFNFDEACLKSAKLINSRLLSVFDTNNRSVFDTNNRSINEFPVNLRYYAWKFHLASLLHLLRNLQTLMCSDMVDVNLPPEIWEMRQLRHVKFWSIVMPDPPSAETEGKNSIIVLDNLQTLSMVVNFRCTEEVLQRIPNLKKLGILFDSKAVLDAGYYCFNNLARLLKLESLSCSFFMSTSLQKNIAFPISLKKLSFFMCDHFHWEDMTIVGSLPNLQVLKLNSCFFDGLEWEPNEGEFLQLKYLLLSEINLENWIVNSIHFPSLERLVIQGCESLKEIPRDIGEIPTLESIEVFSCGASVVTSANQIQVEQHSLGNDYLQVRIVKKPRTLSSSASYSNESISSFCQNLEKVIEEIDSMKKQVEKLEGDSSGQDLQPKTLFPSGS</sequence>
<evidence type="ECO:0000256" key="8">
    <source>
        <dbReference type="ARBA" id="ARBA00022741"/>
    </source>
</evidence>
<dbReference type="Gene3D" id="1.20.5.4130">
    <property type="match status" value="1"/>
</dbReference>
<name>A0ABD1TR81_9LAMI</name>
<evidence type="ECO:0000259" key="12">
    <source>
        <dbReference type="Pfam" id="PF00931"/>
    </source>
</evidence>
<evidence type="ECO:0000256" key="9">
    <source>
        <dbReference type="ARBA" id="ARBA00022821"/>
    </source>
</evidence>
<dbReference type="SUPFAM" id="SSF52540">
    <property type="entry name" value="P-loop containing nucleoside triphosphate hydrolases"/>
    <property type="match status" value="1"/>
</dbReference>
<comment type="caution">
    <text evidence="14">The sequence shown here is derived from an EMBL/GenBank/DDBJ whole genome shotgun (WGS) entry which is preliminary data.</text>
</comment>
<accession>A0ABD1TR81</accession>